<dbReference type="SMART" id="SM00421">
    <property type="entry name" value="HTH_LUXR"/>
    <property type="match status" value="1"/>
</dbReference>
<dbReference type="Gene3D" id="3.40.50.2300">
    <property type="match status" value="1"/>
</dbReference>
<dbReference type="PANTHER" id="PTHR43214">
    <property type="entry name" value="TWO-COMPONENT RESPONSE REGULATOR"/>
    <property type="match status" value="1"/>
</dbReference>
<dbReference type="PANTHER" id="PTHR43214:SF24">
    <property type="entry name" value="TRANSCRIPTIONAL REGULATORY PROTEIN NARL-RELATED"/>
    <property type="match status" value="1"/>
</dbReference>
<protein>
    <submittedName>
        <fullName evidence="8">DNA-binding NarL/FixJ family response regulator</fullName>
    </submittedName>
</protein>
<dbReference type="CDD" id="cd06170">
    <property type="entry name" value="LuxR_C_like"/>
    <property type="match status" value="1"/>
</dbReference>
<dbReference type="GO" id="GO:0006355">
    <property type="term" value="P:regulation of DNA-templated transcription"/>
    <property type="evidence" value="ECO:0007669"/>
    <property type="project" value="InterPro"/>
</dbReference>
<proteinExistence type="predicted"/>
<dbReference type="InterPro" id="IPR000792">
    <property type="entry name" value="Tscrpt_reg_LuxR_C"/>
</dbReference>
<evidence type="ECO:0000313" key="9">
    <source>
        <dbReference type="Proteomes" id="UP000589620"/>
    </source>
</evidence>
<evidence type="ECO:0000259" key="7">
    <source>
        <dbReference type="PROSITE" id="PS50110"/>
    </source>
</evidence>
<dbReference type="PROSITE" id="PS50110">
    <property type="entry name" value="RESPONSE_REGULATORY"/>
    <property type="match status" value="1"/>
</dbReference>
<dbReference type="Pfam" id="PF00072">
    <property type="entry name" value="Response_reg"/>
    <property type="match status" value="1"/>
</dbReference>
<keyword evidence="9" id="KW-1185">Reference proteome</keyword>
<accession>A0A852T309</accession>
<dbReference type="EMBL" id="JACCBJ010000001">
    <property type="protein sequence ID" value="NYD75281.1"/>
    <property type="molecule type" value="Genomic_DNA"/>
</dbReference>
<dbReference type="SUPFAM" id="SSF52172">
    <property type="entry name" value="CheY-like"/>
    <property type="match status" value="1"/>
</dbReference>
<keyword evidence="2" id="KW-0805">Transcription regulation</keyword>
<evidence type="ECO:0000313" key="8">
    <source>
        <dbReference type="EMBL" id="NYD75281.1"/>
    </source>
</evidence>
<evidence type="ECO:0000256" key="4">
    <source>
        <dbReference type="ARBA" id="ARBA00023163"/>
    </source>
</evidence>
<evidence type="ECO:0000256" key="5">
    <source>
        <dbReference type="PROSITE-ProRule" id="PRU00169"/>
    </source>
</evidence>
<dbReference type="InterPro" id="IPR039420">
    <property type="entry name" value="WalR-like"/>
</dbReference>
<dbReference type="GO" id="GO:0003677">
    <property type="term" value="F:DNA binding"/>
    <property type="evidence" value="ECO:0007669"/>
    <property type="project" value="UniProtKB-KW"/>
</dbReference>
<dbReference type="Pfam" id="PF00196">
    <property type="entry name" value="GerE"/>
    <property type="match status" value="1"/>
</dbReference>
<dbReference type="GO" id="GO:0000160">
    <property type="term" value="P:phosphorelay signal transduction system"/>
    <property type="evidence" value="ECO:0007669"/>
    <property type="project" value="InterPro"/>
</dbReference>
<feature type="modified residue" description="4-aspartylphosphate" evidence="5">
    <location>
        <position position="54"/>
    </location>
</feature>
<evidence type="ECO:0000256" key="2">
    <source>
        <dbReference type="ARBA" id="ARBA00023015"/>
    </source>
</evidence>
<keyword evidence="4" id="KW-0804">Transcription</keyword>
<dbReference type="InterPro" id="IPR011006">
    <property type="entry name" value="CheY-like_superfamily"/>
</dbReference>
<gene>
    <name evidence="8" type="ORF">BJ963_002800</name>
</gene>
<evidence type="ECO:0000256" key="1">
    <source>
        <dbReference type="ARBA" id="ARBA00022553"/>
    </source>
</evidence>
<comment type="caution">
    <text evidence="8">The sequence shown here is derived from an EMBL/GenBank/DDBJ whole genome shotgun (WGS) entry which is preliminary data.</text>
</comment>
<dbReference type="InterPro" id="IPR001789">
    <property type="entry name" value="Sig_transdc_resp-reg_receiver"/>
</dbReference>
<keyword evidence="1 5" id="KW-0597">Phosphoprotein</keyword>
<feature type="domain" description="HTH luxR-type" evidence="6">
    <location>
        <begin position="139"/>
        <end position="204"/>
    </location>
</feature>
<dbReference type="CDD" id="cd17535">
    <property type="entry name" value="REC_NarL-like"/>
    <property type="match status" value="1"/>
</dbReference>
<feature type="domain" description="Response regulatory" evidence="7">
    <location>
        <begin position="3"/>
        <end position="119"/>
    </location>
</feature>
<dbReference type="PROSITE" id="PS00622">
    <property type="entry name" value="HTH_LUXR_1"/>
    <property type="match status" value="1"/>
</dbReference>
<name>A0A852T309_9MICO</name>
<evidence type="ECO:0000256" key="3">
    <source>
        <dbReference type="ARBA" id="ARBA00023125"/>
    </source>
</evidence>
<reference evidence="8 9" key="1">
    <citation type="submission" date="2020-07" db="EMBL/GenBank/DDBJ databases">
        <title>Sequencing the genomes of 1000 actinobacteria strains.</title>
        <authorList>
            <person name="Klenk H.-P."/>
        </authorList>
    </citation>
    <scope>NUCLEOTIDE SEQUENCE [LARGE SCALE GENOMIC DNA]</scope>
    <source>
        <strain evidence="8 9">DSM 23871</strain>
    </source>
</reference>
<dbReference type="AlphaFoldDB" id="A0A852T309"/>
<dbReference type="InterPro" id="IPR016032">
    <property type="entry name" value="Sig_transdc_resp-reg_C-effctor"/>
</dbReference>
<dbReference type="RefSeq" id="WP_179457264.1">
    <property type="nucleotide sequence ID" value="NZ_BAAAPX010000001.1"/>
</dbReference>
<dbReference type="SUPFAM" id="SSF46894">
    <property type="entry name" value="C-terminal effector domain of the bipartite response regulators"/>
    <property type="match status" value="1"/>
</dbReference>
<organism evidence="8 9">
    <name type="scientific">Leifsonia soli</name>
    <dbReference type="NCBI Taxonomy" id="582665"/>
    <lineage>
        <taxon>Bacteria</taxon>
        <taxon>Bacillati</taxon>
        <taxon>Actinomycetota</taxon>
        <taxon>Actinomycetes</taxon>
        <taxon>Micrococcales</taxon>
        <taxon>Microbacteriaceae</taxon>
        <taxon>Leifsonia</taxon>
    </lineage>
</organism>
<sequence>MIRIVLADDHPVVREGIRGMLQGYDDIEVVGQAGSGPEAVALVAALAPDLVLMDLRMPGGDGVEATRTIVAAHPATRVVVLTTYETDQDILRAIEAGASGYLLKDIAPAELARSVRSAAAGETVLATSAATALLGRVQGRQAAPALSVQEVRVLRLAADGRTNAAIGSELFIGEATVKTYLSRAYEKLGVSDRTSAVRRALELGLLD</sequence>
<evidence type="ECO:0000259" key="6">
    <source>
        <dbReference type="PROSITE" id="PS50043"/>
    </source>
</evidence>
<dbReference type="SMART" id="SM00448">
    <property type="entry name" value="REC"/>
    <property type="match status" value="1"/>
</dbReference>
<dbReference type="Proteomes" id="UP000589620">
    <property type="component" value="Unassembled WGS sequence"/>
</dbReference>
<dbReference type="PRINTS" id="PR00038">
    <property type="entry name" value="HTHLUXR"/>
</dbReference>
<dbReference type="InterPro" id="IPR058245">
    <property type="entry name" value="NreC/VraR/RcsB-like_REC"/>
</dbReference>
<dbReference type="PROSITE" id="PS50043">
    <property type="entry name" value="HTH_LUXR_2"/>
    <property type="match status" value="1"/>
</dbReference>
<keyword evidence="3 8" id="KW-0238">DNA-binding</keyword>